<protein>
    <submittedName>
        <fullName evidence="2">Uncharacterized protein</fullName>
    </submittedName>
</protein>
<proteinExistence type="predicted"/>
<dbReference type="EMBL" id="JAOJ01000002">
    <property type="protein sequence ID" value="EUA70118.1"/>
    <property type="molecule type" value="Genomic_DNA"/>
</dbReference>
<dbReference type="AlphaFoldDB" id="X8DQY7"/>
<dbReference type="PATRIC" id="fig|1299321.3.peg.3117"/>
<feature type="region of interest" description="Disordered" evidence="1">
    <location>
        <begin position="46"/>
        <end position="73"/>
    </location>
</feature>
<reference evidence="2 3" key="1">
    <citation type="submission" date="2013-12" db="EMBL/GenBank/DDBJ databases">
        <authorList>
            <person name="Zelazny A."/>
            <person name="Olivier K."/>
            <person name="Holland S."/>
            <person name="Lenaerts A."/>
            <person name="Ordway D."/>
            <person name="DeGroote M.A."/>
            <person name="Parker T."/>
            <person name="Sizemore C."/>
            <person name="Tallon L.J."/>
            <person name="Sadzewicz L.K."/>
            <person name="Sengamalay N."/>
            <person name="Fraser C.M."/>
            <person name="Hine E."/>
            <person name="Shefchek K.A."/>
            <person name="Das S.P."/>
            <person name="Tettelin H."/>
        </authorList>
    </citation>
    <scope>NUCLEOTIDE SEQUENCE [LARGE SCALE GENOMIC DNA]</scope>
    <source>
        <strain evidence="2 3">1513</strain>
    </source>
</reference>
<dbReference type="Proteomes" id="UP000023351">
    <property type="component" value="Unassembled WGS sequence"/>
</dbReference>
<gene>
    <name evidence="2" type="ORF">I540_3247</name>
</gene>
<comment type="caution">
    <text evidence="2">The sequence shown here is derived from an EMBL/GenBank/DDBJ whole genome shotgun (WGS) entry which is preliminary data.</text>
</comment>
<sequence>MTQGFAQPPQPEPSTATVIETEQLFTVLNLVSTDIWPDAAAANVAQPSTPAKTRSAHFSPAAITPKMRSYRQL</sequence>
<organism evidence="2 3">
    <name type="scientific">Mycobacteroides abscessus subsp. bolletii 1513</name>
    <dbReference type="NCBI Taxonomy" id="1299321"/>
    <lineage>
        <taxon>Bacteria</taxon>
        <taxon>Bacillati</taxon>
        <taxon>Actinomycetota</taxon>
        <taxon>Actinomycetes</taxon>
        <taxon>Mycobacteriales</taxon>
        <taxon>Mycobacteriaceae</taxon>
        <taxon>Mycobacteroides</taxon>
        <taxon>Mycobacteroides abscessus</taxon>
    </lineage>
</organism>
<evidence type="ECO:0000256" key="1">
    <source>
        <dbReference type="SAM" id="MobiDB-lite"/>
    </source>
</evidence>
<evidence type="ECO:0000313" key="3">
    <source>
        <dbReference type="Proteomes" id="UP000023351"/>
    </source>
</evidence>
<accession>X8DQY7</accession>
<name>X8DQY7_9MYCO</name>
<evidence type="ECO:0000313" key="2">
    <source>
        <dbReference type="EMBL" id="EUA70118.1"/>
    </source>
</evidence>